<evidence type="ECO:0000313" key="3">
    <source>
        <dbReference type="EMBL" id="PVV05379.1"/>
    </source>
</evidence>
<sequence length="138" mass="15323">MSFLARSLVFKRGAHTLREFIPPNIGLAARKLETQAPPPKAETSAAAVEADEATEQSHTSASTMSSADFDKLVSLYRNLPKGPKPVVQETSLVGKYKAKYIETGSFTPVVHMILFLLVGGYTIHYFQHIKYHKQAEHH</sequence>
<dbReference type="GO" id="GO:0046933">
    <property type="term" value="F:proton-transporting ATP synthase activity, rotational mechanism"/>
    <property type="evidence" value="ECO:0007669"/>
    <property type="project" value="TreeGrafter"/>
</dbReference>
<evidence type="ECO:0000256" key="2">
    <source>
        <dbReference type="SAM" id="Phobius"/>
    </source>
</evidence>
<keyword evidence="2" id="KW-0812">Transmembrane</keyword>
<gene>
    <name evidence="4" type="ORF">BB560_000104</name>
    <name evidence="3" type="ORF">BB560_000107</name>
</gene>
<dbReference type="AlphaFoldDB" id="A0A2T9ZLE3"/>
<organism evidence="4 5">
    <name type="scientific">Smittium megazygosporum</name>
    <dbReference type="NCBI Taxonomy" id="133381"/>
    <lineage>
        <taxon>Eukaryota</taxon>
        <taxon>Fungi</taxon>
        <taxon>Fungi incertae sedis</taxon>
        <taxon>Zoopagomycota</taxon>
        <taxon>Kickxellomycotina</taxon>
        <taxon>Harpellomycetes</taxon>
        <taxon>Harpellales</taxon>
        <taxon>Legeriomycetaceae</taxon>
        <taxon>Smittium</taxon>
    </lineage>
</organism>
<feature type="compositionally biased region" description="Polar residues" evidence="1">
    <location>
        <begin position="56"/>
        <end position="65"/>
    </location>
</feature>
<evidence type="ECO:0000313" key="4">
    <source>
        <dbReference type="EMBL" id="PVV05382.1"/>
    </source>
</evidence>
<dbReference type="STRING" id="133381.A0A2T9ZLE3"/>
<dbReference type="EMBL" id="MBFS01000010">
    <property type="protein sequence ID" value="PVV05382.1"/>
    <property type="molecule type" value="Genomic_DNA"/>
</dbReference>
<keyword evidence="2" id="KW-0472">Membrane</keyword>
<dbReference type="EMBL" id="MBFS01000010">
    <property type="protein sequence ID" value="PVV05379.1"/>
    <property type="molecule type" value="Genomic_DNA"/>
</dbReference>
<dbReference type="PANTHER" id="PTHR28161:SF1">
    <property type="entry name" value="ATP SYNTHASE SUBUNIT F, MITOCHONDRIAL"/>
    <property type="match status" value="1"/>
</dbReference>
<reference evidence="4 5" key="1">
    <citation type="journal article" date="2018" name="MBio">
        <title>Comparative Genomics Reveals the Core Gene Toolbox for the Fungus-Insect Symbiosis.</title>
        <authorList>
            <person name="Wang Y."/>
            <person name="Stata M."/>
            <person name="Wang W."/>
            <person name="Stajich J.E."/>
            <person name="White M.M."/>
            <person name="Moncalvo J.M."/>
        </authorList>
    </citation>
    <scope>NUCLEOTIDE SEQUENCE [LARGE SCALE GENOMIC DNA]</scope>
    <source>
        <strain evidence="4 5">SC-DP-2</strain>
    </source>
</reference>
<evidence type="ECO:0000256" key="1">
    <source>
        <dbReference type="SAM" id="MobiDB-lite"/>
    </source>
</evidence>
<evidence type="ECO:0000313" key="5">
    <source>
        <dbReference type="Proteomes" id="UP000245609"/>
    </source>
</evidence>
<accession>A0A2T9ZLE3</accession>
<dbReference type="OrthoDB" id="5561579at2759"/>
<dbReference type="InterPro" id="IPR019727">
    <property type="entry name" value="ATP_synth_F0_fsu_mt_fun"/>
</dbReference>
<feature type="region of interest" description="Disordered" evidence="1">
    <location>
        <begin position="34"/>
        <end position="65"/>
    </location>
</feature>
<dbReference type="Proteomes" id="UP000245609">
    <property type="component" value="Unassembled WGS sequence"/>
</dbReference>
<dbReference type="PANTHER" id="PTHR28161">
    <property type="entry name" value="ATP SYNTHASE SUBUNIT F, MITOCHONDRIAL"/>
    <property type="match status" value="1"/>
</dbReference>
<keyword evidence="5" id="KW-1185">Reference proteome</keyword>
<keyword evidence="2" id="KW-1133">Transmembrane helix</keyword>
<comment type="caution">
    <text evidence="4">The sequence shown here is derived from an EMBL/GenBank/DDBJ whole genome shotgun (WGS) entry which is preliminary data.</text>
</comment>
<feature type="transmembrane region" description="Helical" evidence="2">
    <location>
        <begin position="109"/>
        <end position="126"/>
    </location>
</feature>
<protein>
    <recommendedName>
        <fullName evidence="6">ATP synthase subunit f, mitochondrial</fullName>
    </recommendedName>
</protein>
<proteinExistence type="predicted"/>
<name>A0A2T9ZLE3_9FUNG</name>
<dbReference type="Pfam" id="PF10791">
    <property type="entry name" value="F1F0-ATPsyn_F"/>
    <property type="match status" value="1"/>
</dbReference>
<evidence type="ECO:0008006" key="6">
    <source>
        <dbReference type="Google" id="ProtNLM"/>
    </source>
</evidence>